<reference evidence="1" key="1">
    <citation type="submission" date="2021-06" db="EMBL/GenBank/DDBJ databases">
        <authorList>
            <person name="Kallberg Y."/>
            <person name="Tangrot J."/>
            <person name="Rosling A."/>
        </authorList>
    </citation>
    <scope>NUCLEOTIDE SEQUENCE</scope>
    <source>
        <strain evidence="1">IL203A</strain>
    </source>
</reference>
<feature type="non-terminal residue" evidence="1">
    <location>
        <position position="256"/>
    </location>
</feature>
<proteinExistence type="predicted"/>
<protein>
    <submittedName>
        <fullName evidence="1">6263_t:CDS:1</fullName>
    </submittedName>
</protein>
<name>A0ACA9NX58_9GLOM</name>
<sequence length="256" mass="30596">LNLDSKPVYNLIELGLEEYEDNELVLNTVHDLMQFFNQSNCKCWSKSKSKDLRTCYKKVGFKNFFERHLQICALEKSELDLFLKTQLIVFEITNIKLKEAQKEKHNFKYAYNSSYLLCKPAFLKLYSINEYILSILQDHLYSKGLVERIHGNTGRAAKRESKVFLDSSVTFPVKKYLEQYVITHRLPSPIHYKNESESFIYLPTGKTYTSVYNEFKEHFYSEYKDTKNIISYFIFKRLWYKMMAHLKFNHPQVIYV</sequence>
<keyword evidence="2" id="KW-1185">Reference proteome</keyword>
<comment type="caution">
    <text evidence="1">The sequence shown here is derived from an EMBL/GenBank/DDBJ whole genome shotgun (WGS) entry which is preliminary data.</text>
</comment>
<organism evidence="1 2">
    <name type="scientific">Dentiscutata heterogama</name>
    <dbReference type="NCBI Taxonomy" id="1316150"/>
    <lineage>
        <taxon>Eukaryota</taxon>
        <taxon>Fungi</taxon>
        <taxon>Fungi incertae sedis</taxon>
        <taxon>Mucoromycota</taxon>
        <taxon>Glomeromycotina</taxon>
        <taxon>Glomeromycetes</taxon>
        <taxon>Diversisporales</taxon>
        <taxon>Gigasporaceae</taxon>
        <taxon>Dentiscutata</taxon>
    </lineage>
</organism>
<accession>A0ACA9NX58</accession>
<evidence type="ECO:0000313" key="1">
    <source>
        <dbReference type="EMBL" id="CAG8680259.1"/>
    </source>
</evidence>
<dbReference type="Proteomes" id="UP000789702">
    <property type="component" value="Unassembled WGS sequence"/>
</dbReference>
<gene>
    <name evidence="1" type="ORF">DHETER_LOCUS10615</name>
</gene>
<feature type="non-terminal residue" evidence="1">
    <location>
        <position position="1"/>
    </location>
</feature>
<dbReference type="EMBL" id="CAJVPU010021211">
    <property type="protein sequence ID" value="CAG8680259.1"/>
    <property type="molecule type" value="Genomic_DNA"/>
</dbReference>
<evidence type="ECO:0000313" key="2">
    <source>
        <dbReference type="Proteomes" id="UP000789702"/>
    </source>
</evidence>